<dbReference type="Gene3D" id="2.60.210.10">
    <property type="entry name" value="Apoptosis, Tumor Necrosis Factor Receptor Associated Protein 2, Chain A"/>
    <property type="match status" value="1"/>
</dbReference>
<evidence type="ECO:0008006" key="11">
    <source>
        <dbReference type="Google" id="ProtNLM"/>
    </source>
</evidence>
<evidence type="ECO:0000313" key="10">
    <source>
        <dbReference type="Proteomes" id="UP000019373"/>
    </source>
</evidence>
<feature type="region of interest" description="Disordered" evidence="5">
    <location>
        <begin position="1192"/>
        <end position="1281"/>
    </location>
</feature>
<keyword evidence="2" id="KW-0963">Cytoplasm</keyword>
<dbReference type="PROSITE" id="PS50089">
    <property type="entry name" value="ZF_RING_2"/>
    <property type="match status" value="1"/>
</dbReference>
<evidence type="ECO:0000256" key="5">
    <source>
        <dbReference type="SAM" id="MobiDB-lite"/>
    </source>
</evidence>
<feature type="domain" description="USP" evidence="8">
    <location>
        <begin position="578"/>
        <end position="849"/>
    </location>
</feature>
<feature type="compositionally biased region" description="Low complexity" evidence="5">
    <location>
        <begin position="216"/>
        <end position="227"/>
    </location>
</feature>
<dbReference type="SMART" id="SM00698">
    <property type="entry name" value="MORN"/>
    <property type="match status" value="3"/>
</dbReference>
<evidence type="ECO:0000313" key="9">
    <source>
        <dbReference type="EMBL" id="ERF76517.1"/>
    </source>
</evidence>
<sequence length="1577" mass="174153">MDIALSSPVNVQRSPTLTFSPRSTPFTLVSPTVPQPDNSTLPPPAENMSSTERSSPITAPESPIMPEATSALSALLTPPSTETTAELNDLDLESARNELARIRDELAREREQLSQVRAQLLEAQERDAEFRARPAQVLDGPDNDPEATSGQAEVEITSTESHSTSTTSQDTPTTDATTIPEQPILLEASSGNTTEAESSAPDEYSAQPAAGETMTEEPLQLEEVVPPADAPIDPPRPVAVDETPPFPSPTDSTDESPEWVDIEEDTSAPNEEELKEIEASNDISARDVKYHEESFYAEAPEDPEQQPSQKMRLTWVIKGVRGTKEKPNRARIMNSPAVLVGGFYWYLKFFPRGNNSSALSAYVRCSRREPKPDEEVPENTFSVVYGAPDADLGELKPAVDMSIPATSVSLEAEMKVTQDESGSDEASKKPSESEALQHDESANASADVEESSAAAEDQEEDAEDWRVSAQIGIIIYNPEEPRTKYDMAACHQFNKHNDDWGWTNFHGPWSEIHKRRPGQRQALLRNDTLALDAYIRIFNDPSQALWWHHCGAEEQWDSVSLTGYPAMGTKLYHTPAVAGITSWLLLAPFRKIFQDLETDAYRRDSHVRPQSLCSQLQMVLYLMRKQKKDEKFVSLEAVIEIMDKLDESGTDVVTFWEGFRRSLELELQTDPNALERIADIFDGKASGGDKPTRTSPFRIPVENVPSVQTGLERTFGLSTGKQCFPKFLTIELERQKFDTTVREWKLLYDRVRLDEELDLSQWSAEPETSKYTLYGFIVHAEERNSGKFYSILRPDGPGTKWLAFEDGTANQVISYTKHRVQEFEGLEGDALRENKAPRHTAYIAMYIRTDLLHDFLPGRLEPYELSLWLKNCPQVRDYVDSKDVEPYEEETKSEVQLEIYASQRVRNRHGLIDAQDLKAAQEGDSNGPPQYLTVPSETTYQELRHKLAKWNDIDNVEKIKLWSMQPPSPGAPLNYSFKRISRLYKTVWDRDCATRSLCIWMHVLKTDEEVKSFGDPEPPLDHDVFERTAMELDDPERAGSAPETAREGDDTEHGAVEMMEPPESDSSPAEGMIPAADDSTGNAQSGTNSTTQSADTAEDAPNAANSTEEVTDMVTTAETSTATPAASLEATAITGSAEVLDMVQAHTEQANETQARSPPASPVQAHESAADTSAGALPPAIASAEDGSLIAATSGQDLPGLDVTVEDNRQGDTQPHSIPADAMNVPPTANTTSAPIEPQEAPATEVPVAEQPALDSTEVPAPPAPADTSNDDAQSDSSEDEEVITIRPVPFYYGFIQLFDADGQNFIMHGDFLSQATDNVKDFVRKQLGYAPDKNFLVWRRGNAYRLTSIQPNSTFEDIRDDSGYRHDGSILVVGDVLSDSAKSSLTAMSSFTTPEPLSHYLWFSARNHPVKAHTGHITVSSFGLDYYSGHLLKGLYSGLGTHITPTGHSYTGPFLAGSRSTSKDHPEGTCTYSNGDTYAGGWSNDEKHGQGVFVEKRTGNKYVGGFQEGKQWGKGITYWEVADEEGEMCQICYGEAVDALFYDCGHVCTCVVCAKQVENCPICRKTVKQVVKIWKA</sequence>
<dbReference type="InterPro" id="IPR038765">
    <property type="entry name" value="Papain-like_cys_pep_sf"/>
</dbReference>
<gene>
    <name evidence="9" type="ORF">EPUS_08909</name>
</gene>
<dbReference type="GO" id="GO:0016579">
    <property type="term" value="P:protein deubiquitination"/>
    <property type="evidence" value="ECO:0007669"/>
    <property type="project" value="InterPro"/>
</dbReference>
<dbReference type="HOGENOM" id="CLU_002789_0_0_1"/>
<feature type="compositionally biased region" description="Basic and acidic residues" evidence="5">
    <location>
        <begin position="425"/>
        <end position="441"/>
    </location>
</feature>
<evidence type="ECO:0000256" key="3">
    <source>
        <dbReference type="ARBA" id="ARBA00022737"/>
    </source>
</evidence>
<feature type="compositionally biased region" description="Basic and acidic residues" evidence="5">
    <location>
        <begin position="123"/>
        <end position="132"/>
    </location>
</feature>
<accession>U1GFU2</accession>
<organism evidence="9 10">
    <name type="scientific">Endocarpon pusillum (strain Z07020 / HMAS-L-300199)</name>
    <name type="common">Lichen-forming fungus</name>
    <dbReference type="NCBI Taxonomy" id="1263415"/>
    <lineage>
        <taxon>Eukaryota</taxon>
        <taxon>Fungi</taxon>
        <taxon>Dikarya</taxon>
        <taxon>Ascomycota</taxon>
        <taxon>Pezizomycotina</taxon>
        <taxon>Eurotiomycetes</taxon>
        <taxon>Chaetothyriomycetidae</taxon>
        <taxon>Verrucariales</taxon>
        <taxon>Verrucariaceae</taxon>
        <taxon>Endocarpon</taxon>
    </lineage>
</organism>
<feature type="region of interest" description="Disordered" evidence="5">
    <location>
        <begin position="414"/>
        <end position="464"/>
    </location>
</feature>
<dbReference type="GO" id="GO:0008270">
    <property type="term" value="F:zinc ion binding"/>
    <property type="evidence" value="ECO:0007669"/>
    <property type="project" value="UniProtKB-KW"/>
</dbReference>
<keyword evidence="4" id="KW-0862">Zinc</keyword>
<feature type="region of interest" description="Disordered" evidence="5">
    <location>
        <begin position="1147"/>
        <end position="1174"/>
    </location>
</feature>
<feature type="compositionally biased region" description="Polar residues" evidence="5">
    <location>
        <begin position="7"/>
        <end position="40"/>
    </location>
</feature>
<evidence type="ECO:0000259" key="7">
    <source>
        <dbReference type="PROSITE" id="PS50144"/>
    </source>
</evidence>
<feature type="compositionally biased region" description="Low complexity" evidence="5">
    <location>
        <begin position="442"/>
        <end position="455"/>
    </location>
</feature>
<dbReference type="PANTHER" id="PTHR23084">
    <property type="entry name" value="PHOSPHATIDYLINOSITOL-4-PHOSPHATE 5-KINASE RELATED"/>
    <property type="match status" value="1"/>
</dbReference>
<evidence type="ECO:0000256" key="4">
    <source>
        <dbReference type="PROSITE-ProRule" id="PRU00175"/>
    </source>
</evidence>
<feature type="domain" description="MATH" evidence="7">
    <location>
        <begin position="310"/>
        <end position="535"/>
    </location>
</feature>
<feature type="compositionally biased region" description="Polar residues" evidence="5">
    <location>
        <begin position="1147"/>
        <end position="1156"/>
    </location>
</feature>
<feature type="compositionally biased region" description="Acidic residues" evidence="5">
    <location>
        <begin position="252"/>
        <end position="275"/>
    </location>
</feature>
<dbReference type="eggNOG" id="KOG4275">
    <property type="taxonomic scope" value="Eukaryota"/>
</dbReference>
<dbReference type="SUPFAM" id="SSF54001">
    <property type="entry name" value="Cysteine proteinases"/>
    <property type="match status" value="1"/>
</dbReference>
<feature type="region of interest" description="Disordered" evidence="5">
    <location>
        <begin position="1"/>
        <end position="68"/>
    </location>
</feature>
<evidence type="ECO:0000256" key="2">
    <source>
        <dbReference type="ARBA" id="ARBA00022490"/>
    </source>
</evidence>
<evidence type="ECO:0000259" key="6">
    <source>
        <dbReference type="PROSITE" id="PS50089"/>
    </source>
</evidence>
<evidence type="ECO:0000256" key="1">
    <source>
        <dbReference type="ARBA" id="ARBA00004496"/>
    </source>
</evidence>
<dbReference type="EMBL" id="KE720750">
    <property type="protein sequence ID" value="ERF76517.1"/>
    <property type="molecule type" value="Genomic_DNA"/>
</dbReference>
<dbReference type="InterPro" id="IPR003409">
    <property type="entry name" value="MORN"/>
</dbReference>
<feature type="region of interest" description="Disordered" evidence="5">
    <location>
        <begin position="1031"/>
        <end position="1113"/>
    </location>
</feature>
<dbReference type="Gene3D" id="3.90.70.10">
    <property type="entry name" value="Cysteine proteinases"/>
    <property type="match status" value="1"/>
</dbReference>
<dbReference type="InterPro" id="IPR001394">
    <property type="entry name" value="Peptidase_C19_UCH"/>
</dbReference>
<dbReference type="GeneID" id="19243749"/>
<keyword evidence="3" id="KW-0677">Repeat</keyword>
<dbReference type="OMA" id="FHPDLDD"/>
<feature type="region of interest" description="Disordered" evidence="5">
    <location>
        <begin position="123"/>
        <end position="309"/>
    </location>
</feature>
<dbReference type="SUPFAM" id="SSF49599">
    <property type="entry name" value="TRAF domain-like"/>
    <property type="match status" value="1"/>
</dbReference>
<keyword evidence="10" id="KW-1185">Reference proteome</keyword>
<dbReference type="PROSITE" id="PS50235">
    <property type="entry name" value="USP_3"/>
    <property type="match status" value="1"/>
</dbReference>
<dbReference type="Proteomes" id="UP000019373">
    <property type="component" value="Unassembled WGS sequence"/>
</dbReference>
<dbReference type="RefSeq" id="XP_007786151.1">
    <property type="nucleotide sequence ID" value="XM_007787961.1"/>
</dbReference>
<feature type="compositionally biased region" description="Basic and acidic residues" evidence="5">
    <location>
        <begin position="1044"/>
        <end position="1055"/>
    </location>
</feature>
<dbReference type="Gene3D" id="3.30.40.10">
    <property type="entry name" value="Zinc/RING finger domain, C3HC4 (zinc finger)"/>
    <property type="match status" value="1"/>
</dbReference>
<feature type="compositionally biased region" description="Basic and acidic residues" evidence="5">
    <location>
        <begin position="284"/>
        <end position="294"/>
    </location>
</feature>
<keyword evidence="4" id="KW-0863">Zinc-finger</keyword>
<dbReference type="Pfam" id="PF00443">
    <property type="entry name" value="UCH"/>
    <property type="match status" value="1"/>
</dbReference>
<dbReference type="OrthoDB" id="294378at2759"/>
<dbReference type="GO" id="GO:0005737">
    <property type="term" value="C:cytoplasm"/>
    <property type="evidence" value="ECO:0007669"/>
    <property type="project" value="UniProtKB-SubCell"/>
</dbReference>
<dbReference type="InterPro" id="IPR001841">
    <property type="entry name" value="Znf_RING"/>
</dbReference>
<proteinExistence type="predicted"/>
<dbReference type="Pfam" id="PF13920">
    <property type="entry name" value="zf-C3HC4_3"/>
    <property type="match status" value="1"/>
</dbReference>
<feature type="compositionally biased region" description="Low complexity" evidence="5">
    <location>
        <begin position="157"/>
        <end position="178"/>
    </location>
</feature>
<feature type="compositionally biased region" description="Acidic residues" evidence="5">
    <location>
        <begin position="1269"/>
        <end position="1281"/>
    </location>
</feature>
<keyword evidence="4" id="KW-0479">Metal-binding</keyword>
<protein>
    <recommendedName>
        <fullName evidence="11">RING-type domain-containing protein</fullName>
    </recommendedName>
</protein>
<dbReference type="SUPFAM" id="SSF82185">
    <property type="entry name" value="Histone H3 K4-specific methyltransferase SET7/9 N-terminal domain"/>
    <property type="match status" value="1"/>
</dbReference>
<dbReference type="InterPro" id="IPR002083">
    <property type="entry name" value="MATH/TRAF_dom"/>
</dbReference>
<feature type="compositionally biased region" description="Pro residues" evidence="5">
    <location>
        <begin position="228"/>
        <end position="237"/>
    </location>
</feature>
<dbReference type="eggNOG" id="KOG1863">
    <property type="taxonomic scope" value="Eukaryota"/>
</dbReference>
<dbReference type="PROSITE" id="PS50144">
    <property type="entry name" value="MATH"/>
    <property type="match status" value="1"/>
</dbReference>
<comment type="subcellular location">
    <subcellularLocation>
        <location evidence="1">Cytoplasm</location>
    </subcellularLocation>
</comment>
<feature type="compositionally biased region" description="Polar residues" evidence="5">
    <location>
        <begin position="1079"/>
        <end position="1095"/>
    </location>
</feature>
<dbReference type="InterPro" id="IPR013083">
    <property type="entry name" value="Znf_RING/FYVE/PHD"/>
</dbReference>
<dbReference type="GO" id="GO:0004843">
    <property type="term" value="F:cysteine-type deubiquitinase activity"/>
    <property type="evidence" value="ECO:0007669"/>
    <property type="project" value="InterPro"/>
</dbReference>
<feature type="domain" description="RING-type" evidence="6">
    <location>
        <begin position="1530"/>
        <end position="1565"/>
    </location>
</feature>
<feature type="compositionally biased region" description="Polar residues" evidence="5">
    <location>
        <begin position="47"/>
        <end position="57"/>
    </location>
</feature>
<dbReference type="SUPFAM" id="SSF57850">
    <property type="entry name" value="RING/U-box"/>
    <property type="match status" value="1"/>
</dbReference>
<name>U1GFU2_ENDPU</name>
<reference evidence="10" key="1">
    <citation type="journal article" date="2014" name="BMC Genomics">
        <title>Genome characteristics reveal the impact of lichenization on lichen-forming fungus Endocarpon pusillum Hedwig (Verrucariales, Ascomycota).</title>
        <authorList>
            <person name="Wang Y.-Y."/>
            <person name="Liu B."/>
            <person name="Zhang X.-Y."/>
            <person name="Zhou Q.-M."/>
            <person name="Zhang T."/>
            <person name="Li H."/>
            <person name="Yu Y.-F."/>
            <person name="Zhang X.-L."/>
            <person name="Hao X.-Y."/>
            <person name="Wang M."/>
            <person name="Wang L."/>
            <person name="Wei J.-C."/>
        </authorList>
    </citation>
    <scope>NUCLEOTIDE SEQUENCE [LARGE SCALE GENOMIC DNA]</scope>
    <source>
        <strain evidence="10">Z07020 / HMAS-L-300199</strain>
    </source>
</reference>
<dbReference type="PANTHER" id="PTHR23084:SF263">
    <property type="entry name" value="MORN REPEAT-CONTAINING PROTEIN 1"/>
    <property type="match status" value="1"/>
</dbReference>
<dbReference type="InterPro" id="IPR008974">
    <property type="entry name" value="TRAF-like"/>
</dbReference>
<evidence type="ECO:0000259" key="8">
    <source>
        <dbReference type="PROSITE" id="PS50235"/>
    </source>
</evidence>
<dbReference type="InterPro" id="IPR028889">
    <property type="entry name" value="USP"/>
</dbReference>